<keyword evidence="3" id="KW-1185">Reference proteome</keyword>
<evidence type="ECO:0000256" key="1">
    <source>
        <dbReference type="SAM" id="MobiDB-lite"/>
    </source>
</evidence>
<feature type="compositionally biased region" description="Low complexity" evidence="1">
    <location>
        <begin position="99"/>
        <end position="109"/>
    </location>
</feature>
<organism evidence="2 3">
    <name type="scientific">Portunus trituberculatus</name>
    <name type="common">Swimming crab</name>
    <name type="synonym">Neptunus trituberculatus</name>
    <dbReference type="NCBI Taxonomy" id="210409"/>
    <lineage>
        <taxon>Eukaryota</taxon>
        <taxon>Metazoa</taxon>
        <taxon>Ecdysozoa</taxon>
        <taxon>Arthropoda</taxon>
        <taxon>Crustacea</taxon>
        <taxon>Multicrustacea</taxon>
        <taxon>Malacostraca</taxon>
        <taxon>Eumalacostraca</taxon>
        <taxon>Eucarida</taxon>
        <taxon>Decapoda</taxon>
        <taxon>Pleocyemata</taxon>
        <taxon>Brachyura</taxon>
        <taxon>Eubrachyura</taxon>
        <taxon>Portunoidea</taxon>
        <taxon>Portunidae</taxon>
        <taxon>Portuninae</taxon>
        <taxon>Portunus</taxon>
    </lineage>
</organism>
<evidence type="ECO:0000313" key="3">
    <source>
        <dbReference type="Proteomes" id="UP000324222"/>
    </source>
</evidence>
<protein>
    <submittedName>
        <fullName evidence="2">Uncharacterized protein</fullName>
    </submittedName>
</protein>
<accession>A0A5B7HDW6</accession>
<evidence type="ECO:0000313" key="2">
    <source>
        <dbReference type="EMBL" id="MPC68186.1"/>
    </source>
</evidence>
<feature type="compositionally biased region" description="Low complexity" evidence="1">
    <location>
        <begin position="39"/>
        <end position="54"/>
    </location>
</feature>
<dbReference type="EMBL" id="VSRR010027438">
    <property type="protein sequence ID" value="MPC68186.1"/>
    <property type="molecule type" value="Genomic_DNA"/>
</dbReference>
<reference evidence="2 3" key="1">
    <citation type="submission" date="2019-05" db="EMBL/GenBank/DDBJ databases">
        <title>Another draft genome of Portunus trituberculatus and its Hox gene families provides insights of decapod evolution.</title>
        <authorList>
            <person name="Jeong J.-H."/>
            <person name="Song I."/>
            <person name="Kim S."/>
            <person name="Choi T."/>
            <person name="Kim D."/>
            <person name="Ryu S."/>
            <person name="Kim W."/>
        </authorList>
    </citation>
    <scope>NUCLEOTIDE SEQUENCE [LARGE SCALE GENOMIC DNA]</scope>
    <source>
        <tissue evidence="2">Muscle</tissue>
    </source>
</reference>
<name>A0A5B7HDW6_PORTR</name>
<sequence>MATRRGQQDGKSSAHTAPQAGKGTATVTLTPAALPPPQAQAETPVTPCVSVVSVARSGATGGKTGSVRDTDSVKSCGTHPSCSASLNTASPPATRPKAPSQISSSVISSPHPPPLASGKGGVRVPAPLAPCSIACTNNYYRLSKELQQAKDQIFALSVQVSWSYS</sequence>
<dbReference type="Proteomes" id="UP000324222">
    <property type="component" value="Unassembled WGS sequence"/>
</dbReference>
<comment type="caution">
    <text evidence="2">The sequence shown here is derived from an EMBL/GenBank/DDBJ whole genome shotgun (WGS) entry which is preliminary data.</text>
</comment>
<feature type="region of interest" description="Disordered" evidence="1">
    <location>
        <begin position="1"/>
        <end position="121"/>
    </location>
</feature>
<proteinExistence type="predicted"/>
<gene>
    <name evidence="2" type="ORF">E2C01_062383</name>
</gene>
<feature type="compositionally biased region" description="Polar residues" evidence="1">
    <location>
        <begin position="73"/>
        <end position="91"/>
    </location>
</feature>
<dbReference type="AlphaFoldDB" id="A0A5B7HDW6"/>